<dbReference type="Gene3D" id="3.30.460.10">
    <property type="entry name" value="Beta Polymerase, domain 2"/>
    <property type="match status" value="1"/>
</dbReference>
<dbReference type="EMBL" id="BKAL01000007">
    <property type="protein sequence ID" value="GEP69505.1"/>
    <property type="molecule type" value="Genomic_DNA"/>
</dbReference>
<dbReference type="GO" id="GO:0005524">
    <property type="term" value="F:ATP binding"/>
    <property type="evidence" value="ECO:0007669"/>
    <property type="project" value="UniProtKB-KW"/>
</dbReference>
<comment type="caution">
    <text evidence="11">The sequence shown here is derived from an EMBL/GenBank/DDBJ whole genome shotgun (WGS) entry which is preliminary data.</text>
</comment>
<reference evidence="11 12" key="1">
    <citation type="submission" date="2019-07" db="EMBL/GenBank/DDBJ databases">
        <title>Whole genome shotgun sequence of Cellulomonas soli NBRC 109434.</title>
        <authorList>
            <person name="Hosoyama A."/>
            <person name="Uohara A."/>
            <person name="Ohji S."/>
            <person name="Ichikawa N."/>
        </authorList>
    </citation>
    <scope>NUCLEOTIDE SEQUENCE [LARGE SCALE GENOMIC DNA]</scope>
    <source>
        <strain evidence="11 12">NBRC 109434</strain>
    </source>
</reference>
<organism evidence="11 12">
    <name type="scientific">Cellulomonas soli</name>
    <dbReference type="NCBI Taxonomy" id="931535"/>
    <lineage>
        <taxon>Bacteria</taxon>
        <taxon>Bacillati</taxon>
        <taxon>Actinomycetota</taxon>
        <taxon>Actinomycetes</taxon>
        <taxon>Micrococcales</taxon>
        <taxon>Cellulomonadaceae</taxon>
        <taxon>Cellulomonas</taxon>
    </lineage>
</organism>
<evidence type="ECO:0000256" key="4">
    <source>
        <dbReference type="ARBA" id="ARBA00022695"/>
    </source>
</evidence>
<evidence type="ECO:0000256" key="1">
    <source>
        <dbReference type="ARBA" id="ARBA00001946"/>
    </source>
</evidence>
<evidence type="ECO:0000256" key="9">
    <source>
        <dbReference type="ARBA" id="ARBA00038276"/>
    </source>
</evidence>
<evidence type="ECO:0000256" key="8">
    <source>
        <dbReference type="ARBA" id="ARBA00022842"/>
    </source>
</evidence>
<dbReference type="CDD" id="cd05403">
    <property type="entry name" value="NT_KNTase_like"/>
    <property type="match status" value="1"/>
</dbReference>
<keyword evidence="5" id="KW-0479">Metal-binding</keyword>
<keyword evidence="2" id="KW-1277">Toxin-antitoxin system</keyword>
<gene>
    <name evidence="11" type="ORF">CSO01_22200</name>
</gene>
<evidence type="ECO:0000256" key="5">
    <source>
        <dbReference type="ARBA" id="ARBA00022723"/>
    </source>
</evidence>
<comment type="cofactor">
    <cofactor evidence="1">
        <name>Mg(2+)</name>
        <dbReference type="ChEBI" id="CHEBI:18420"/>
    </cofactor>
</comment>
<dbReference type="InterPro" id="IPR002934">
    <property type="entry name" value="Polymerase_NTP_transf_dom"/>
</dbReference>
<dbReference type="SUPFAM" id="SSF81301">
    <property type="entry name" value="Nucleotidyltransferase"/>
    <property type="match status" value="1"/>
</dbReference>
<keyword evidence="3 11" id="KW-0808">Transferase</keyword>
<keyword evidence="12" id="KW-1185">Reference proteome</keyword>
<keyword evidence="7" id="KW-0067">ATP-binding</keyword>
<evidence type="ECO:0000259" key="10">
    <source>
        <dbReference type="Pfam" id="PF01909"/>
    </source>
</evidence>
<evidence type="ECO:0000313" key="11">
    <source>
        <dbReference type="EMBL" id="GEP69505.1"/>
    </source>
</evidence>
<evidence type="ECO:0000256" key="6">
    <source>
        <dbReference type="ARBA" id="ARBA00022741"/>
    </source>
</evidence>
<accession>A0A512PE76</accession>
<evidence type="ECO:0000256" key="3">
    <source>
        <dbReference type="ARBA" id="ARBA00022679"/>
    </source>
</evidence>
<protein>
    <submittedName>
        <fullName evidence="11">Nucleotidyltransferase</fullName>
    </submittedName>
</protein>
<dbReference type="AlphaFoldDB" id="A0A512PE76"/>
<feature type="domain" description="Polymerase nucleotidyl transferase" evidence="10">
    <location>
        <begin position="11"/>
        <end position="77"/>
    </location>
</feature>
<keyword evidence="8" id="KW-0460">Magnesium</keyword>
<dbReference type="RefSeq" id="WP_179561710.1">
    <property type="nucleotide sequence ID" value="NZ_BAABBJ010000007.1"/>
</dbReference>
<name>A0A512PE76_9CELL</name>
<evidence type="ECO:0000256" key="2">
    <source>
        <dbReference type="ARBA" id="ARBA00022649"/>
    </source>
</evidence>
<sequence>MSRPSEELERHRGAVLDLALRAGLSDIRVFGSVARGEDHQGSDLDLLATLPQDMGLFELVGREQALEDILGDRVDIVDARSRSRVIERAVVEAIPL</sequence>
<dbReference type="PANTHER" id="PTHR33571">
    <property type="entry name" value="SSL8005 PROTEIN"/>
    <property type="match status" value="1"/>
</dbReference>
<evidence type="ECO:0000256" key="7">
    <source>
        <dbReference type="ARBA" id="ARBA00022840"/>
    </source>
</evidence>
<keyword evidence="4" id="KW-0548">Nucleotidyltransferase</keyword>
<comment type="similarity">
    <text evidence="9">Belongs to the MntA antitoxin family.</text>
</comment>
<dbReference type="InterPro" id="IPR052038">
    <property type="entry name" value="Type-VII_TA_antitoxin"/>
</dbReference>
<dbReference type="PANTHER" id="PTHR33571:SF12">
    <property type="entry name" value="BSL3053 PROTEIN"/>
    <property type="match status" value="1"/>
</dbReference>
<dbReference type="GO" id="GO:0016779">
    <property type="term" value="F:nucleotidyltransferase activity"/>
    <property type="evidence" value="ECO:0007669"/>
    <property type="project" value="UniProtKB-KW"/>
</dbReference>
<proteinExistence type="inferred from homology"/>
<keyword evidence="6" id="KW-0547">Nucleotide-binding</keyword>
<dbReference type="GO" id="GO:0046872">
    <property type="term" value="F:metal ion binding"/>
    <property type="evidence" value="ECO:0007669"/>
    <property type="project" value="UniProtKB-KW"/>
</dbReference>
<dbReference type="Pfam" id="PF01909">
    <property type="entry name" value="NTP_transf_2"/>
    <property type="match status" value="1"/>
</dbReference>
<evidence type="ECO:0000313" key="12">
    <source>
        <dbReference type="Proteomes" id="UP000321798"/>
    </source>
</evidence>
<dbReference type="InterPro" id="IPR043519">
    <property type="entry name" value="NT_sf"/>
</dbReference>
<dbReference type="Proteomes" id="UP000321798">
    <property type="component" value="Unassembled WGS sequence"/>
</dbReference>